<dbReference type="OrthoDB" id="136386at2"/>
<name>A0A402A5K9_9CHLR</name>
<dbReference type="InterPro" id="IPR028082">
    <property type="entry name" value="Peripla_BP_I"/>
</dbReference>
<evidence type="ECO:0000256" key="1">
    <source>
        <dbReference type="ARBA" id="ARBA00010062"/>
    </source>
</evidence>
<keyword evidence="3" id="KW-1133">Transmembrane helix</keyword>
<dbReference type="InterPro" id="IPR028081">
    <property type="entry name" value="Leu-bd"/>
</dbReference>
<dbReference type="RefSeq" id="WP_126582006.1">
    <property type="nucleotide sequence ID" value="NZ_BIFR01000002.1"/>
</dbReference>
<comment type="similarity">
    <text evidence="1">Belongs to the leucine-binding protein family.</text>
</comment>
<evidence type="ECO:0000259" key="4">
    <source>
        <dbReference type="Pfam" id="PF13458"/>
    </source>
</evidence>
<comment type="caution">
    <text evidence="5">The sequence shown here is derived from an EMBL/GenBank/DDBJ whole genome shotgun (WGS) entry which is preliminary data.</text>
</comment>
<proteinExistence type="inferred from homology"/>
<organism evidence="5 6">
    <name type="scientific">Tengunoibacter tsumagoiensis</name>
    <dbReference type="NCBI Taxonomy" id="2014871"/>
    <lineage>
        <taxon>Bacteria</taxon>
        <taxon>Bacillati</taxon>
        <taxon>Chloroflexota</taxon>
        <taxon>Ktedonobacteria</taxon>
        <taxon>Ktedonobacterales</taxon>
        <taxon>Dictyobacteraceae</taxon>
        <taxon>Tengunoibacter</taxon>
    </lineage>
</organism>
<feature type="transmembrane region" description="Helical" evidence="3">
    <location>
        <begin position="210"/>
        <end position="230"/>
    </location>
</feature>
<protein>
    <recommendedName>
        <fullName evidence="4">Leucine-binding protein domain-containing protein</fullName>
    </recommendedName>
</protein>
<feature type="transmembrane region" description="Helical" evidence="3">
    <location>
        <begin position="96"/>
        <end position="119"/>
    </location>
</feature>
<dbReference type="AlphaFoldDB" id="A0A402A5K9"/>
<feature type="domain" description="Leucine-binding protein" evidence="4">
    <location>
        <begin position="329"/>
        <end position="671"/>
    </location>
</feature>
<dbReference type="PANTHER" id="PTHR47151:SF2">
    <property type="entry name" value="AMINO ACID BINDING PROTEIN"/>
    <property type="match status" value="1"/>
</dbReference>
<dbReference type="Pfam" id="PF13458">
    <property type="entry name" value="Peripla_BP_6"/>
    <property type="match status" value="1"/>
</dbReference>
<reference evidence="6" key="1">
    <citation type="submission" date="2018-12" db="EMBL/GenBank/DDBJ databases">
        <title>Tengunoibacter tsumagoiensis gen. nov., sp. nov., Dictyobacter kobayashii sp. nov., D. alpinus sp. nov., and D. joshuensis sp. nov. and description of Dictyobacteraceae fam. nov. within the order Ktedonobacterales isolated from Tengu-no-mugimeshi.</title>
        <authorList>
            <person name="Wang C.M."/>
            <person name="Zheng Y."/>
            <person name="Sakai Y."/>
            <person name="Toyoda A."/>
            <person name="Minakuchi Y."/>
            <person name="Abe K."/>
            <person name="Yokota A."/>
            <person name="Yabe S."/>
        </authorList>
    </citation>
    <scope>NUCLEOTIDE SEQUENCE [LARGE SCALE GENOMIC DNA]</scope>
    <source>
        <strain evidence="6">Uno3</strain>
    </source>
</reference>
<evidence type="ECO:0000256" key="2">
    <source>
        <dbReference type="ARBA" id="ARBA00022729"/>
    </source>
</evidence>
<dbReference type="PANTHER" id="PTHR47151">
    <property type="entry name" value="LEU/ILE/VAL-BINDING ABC TRANSPORTER SUBUNIT"/>
    <property type="match status" value="1"/>
</dbReference>
<sequence length="693" mass="76541">MVDRSSLQPCEEWAEKLALLQVEDLPTEQSKALAQHVLRCPGCRATLEDYRLINAYMRRVVLVNQVCSPPEIHYKHWRARMQWQKMTLRVLNISRFWPLLIPLFVGGATFGFGFILYHLPGFDGRLAFVCTLAPVILIGLLIVGITMRQPALSRVRVRPVPLWQRLFRRRRMAAQTMDEARLPASSIAQFAQSLALDKLSSKRAWRDRRMLLIVVLSLIAAMISTFVLPFTSPALSINGQPANLKHLSDGSLALDLNRPDGDLKHQAAAKVVAGNRQLAQSLWQQAVLVDSNDAEAWIYLEDQSVLASRQPYVSLVVCTILAKEHIGGGRDILQGAYIAQKEANAQARLHGGKLLRIVIADIGFDDASAVQVAQQIVLLARQDTTLVGVLGWPTSGSTLAALHVLSNAHIPMVSSTASSDELSGKSPYFFRVVPTDALQGRVAAQYAQTNLHATQVELFYDPDNSYSRSLARAFMQNFVDGSHHVTAVRYTRGRVESLTAGINQVATLHPDLIYFAGYVSDASVVLKSLPPCQNVCLKMMGGDALYVQGDYSLEAFSSYKRLYFTSFAFPDEWKGEQPAFFAQYTQAFDPHNQYQQKKYGYNLPDADAILAYDAMRTLLWAVSQVVLLNKSLTPEAVRQALSQLTNENAIQGVSGPLAFASNGDALAKPVLILAGQPDGSTTLCYVQGQVQLP</sequence>
<evidence type="ECO:0000313" key="6">
    <source>
        <dbReference type="Proteomes" id="UP000287352"/>
    </source>
</evidence>
<dbReference type="EMBL" id="BIFR01000002">
    <property type="protein sequence ID" value="GCE14427.1"/>
    <property type="molecule type" value="Genomic_DNA"/>
</dbReference>
<dbReference type="Proteomes" id="UP000287352">
    <property type="component" value="Unassembled WGS sequence"/>
</dbReference>
<gene>
    <name evidence="5" type="ORF">KTT_42860</name>
</gene>
<keyword evidence="3" id="KW-0812">Transmembrane</keyword>
<dbReference type="SUPFAM" id="SSF53822">
    <property type="entry name" value="Periplasmic binding protein-like I"/>
    <property type="match status" value="1"/>
</dbReference>
<feature type="transmembrane region" description="Helical" evidence="3">
    <location>
        <begin position="125"/>
        <end position="146"/>
    </location>
</feature>
<keyword evidence="6" id="KW-1185">Reference proteome</keyword>
<keyword evidence="2" id="KW-0732">Signal</keyword>
<accession>A0A402A5K9</accession>
<evidence type="ECO:0000256" key="3">
    <source>
        <dbReference type="SAM" id="Phobius"/>
    </source>
</evidence>
<keyword evidence="3" id="KW-0472">Membrane</keyword>
<dbReference type="Gene3D" id="3.40.50.2300">
    <property type="match status" value="2"/>
</dbReference>
<evidence type="ECO:0000313" key="5">
    <source>
        <dbReference type="EMBL" id="GCE14427.1"/>
    </source>
</evidence>